<proteinExistence type="predicted"/>
<evidence type="ECO:0000313" key="1">
    <source>
        <dbReference type="EMBL" id="KAJ6646607.1"/>
    </source>
</evidence>
<gene>
    <name evidence="1" type="ORF">Bhyg_01820</name>
</gene>
<dbReference type="AlphaFoldDB" id="A0A9Q0NA62"/>
<sequence length="41" mass="4820">MFENNCSHWCSSGNSEQSTVKKIPNLYIRLHRTPSIFQRIP</sequence>
<organism evidence="1 2">
    <name type="scientific">Pseudolycoriella hygida</name>
    <dbReference type="NCBI Taxonomy" id="35572"/>
    <lineage>
        <taxon>Eukaryota</taxon>
        <taxon>Metazoa</taxon>
        <taxon>Ecdysozoa</taxon>
        <taxon>Arthropoda</taxon>
        <taxon>Hexapoda</taxon>
        <taxon>Insecta</taxon>
        <taxon>Pterygota</taxon>
        <taxon>Neoptera</taxon>
        <taxon>Endopterygota</taxon>
        <taxon>Diptera</taxon>
        <taxon>Nematocera</taxon>
        <taxon>Sciaroidea</taxon>
        <taxon>Sciaridae</taxon>
        <taxon>Pseudolycoriella</taxon>
    </lineage>
</organism>
<keyword evidence="2" id="KW-1185">Reference proteome</keyword>
<protein>
    <submittedName>
        <fullName evidence="1">Uncharacterized protein</fullName>
    </submittedName>
</protein>
<name>A0A9Q0NA62_9DIPT</name>
<evidence type="ECO:0000313" key="2">
    <source>
        <dbReference type="Proteomes" id="UP001151699"/>
    </source>
</evidence>
<comment type="caution">
    <text evidence="1">The sequence shown here is derived from an EMBL/GenBank/DDBJ whole genome shotgun (WGS) entry which is preliminary data.</text>
</comment>
<dbReference type="Proteomes" id="UP001151699">
    <property type="component" value="Chromosome A"/>
</dbReference>
<dbReference type="EMBL" id="WJQU01000001">
    <property type="protein sequence ID" value="KAJ6646607.1"/>
    <property type="molecule type" value="Genomic_DNA"/>
</dbReference>
<reference evidence="1" key="1">
    <citation type="submission" date="2022-07" db="EMBL/GenBank/DDBJ databases">
        <authorList>
            <person name="Trinca V."/>
            <person name="Uliana J.V.C."/>
            <person name="Torres T.T."/>
            <person name="Ward R.J."/>
            <person name="Monesi N."/>
        </authorList>
    </citation>
    <scope>NUCLEOTIDE SEQUENCE</scope>
    <source>
        <strain evidence="1">HSMRA1968</strain>
        <tissue evidence="1">Whole embryos</tissue>
    </source>
</reference>
<accession>A0A9Q0NA62</accession>